<dbReference type="AlphaFoldDB" id="A0A085NS30"/>
<evidence type="ECO:0000313" key="3">
    <source>
        <dbReference type="Proteomes" id="UP000030764"/>
    </source>
</evidence>
<dbReference type="EMBL" id="KL367478">
    <property type="protein sequence ID" value="KFD72276.1"/>
    <property type="molecule type" value="Genomic_DNA"/>
</dbReference>
<dbReference type="Proteomes" id="UP000030758">
    <property type="component" value="Unassembled WGS sequence"/>
</dbReference>
<organism evidence="2">
    <name type="scientific">Trichuris suis</name>
    <name type="common">pig whipworm</name>
    <dbReference type="NCBI Taxonomy" id="68888"/>
    <lineage>
        <taxon>Eukaryota</taxon>
        <taxon>Metazoa</taxon>
        <taxon>Ecdysozoa</taxon>
        <taxon>Nematoda</taxon>
        <taxon>Enoplea</taxon>
        <taxon>Dorylaimia</taxon>
        <taxon>Trichinellida</taxon>
        <taxon>Trichuridae</taxon>
        <taxon>Trichuris</taxon>
    </lineage>
</organism>
<name>A0A085NS30_9BILA</name>
<protein>
    <submittedName>
        <fullName evidence="2">Uncharacterized protein</fullName>
    </submittedName>
</protein>
<gene>
    <name evidence="1" type="ORF">M513_01312</name>
    <name evidence="2" type="ORF">M514_01312</name>
</gene>
<accession>A0A085NS30</accession>
<evidence type="ECO:0000313" key="2">
    <source>
        <dbReference type="EMBL" id="KFD72276.1"/>
    </source>
</evidence>
<reference evidence="2 3" key="1">
    <citation type="journal article" date="2014" name="Nat. Genet.">
        <title>Genome and transcriptome of the porcine whipworm Trichuris suis.</title>
        <authorList>
            <person name="Jex A.R."/>
            <person name="Nejsum P."/>
            <person name="Schwarz E.M."/>
            <person name="Hu L."/>
            <person name="Young N.D."/>
            <person name="Hall R.S."/>
            <person name="Korhonen P.K."/>
            <person name="Liao S."/>
            <person name="Thamsborg S."/>
            <person name="Xia J."/>
            <person name="Xu P."/>
            <person name="Wang S."/>
            <person name="Scheerlinck J.P."/>
            <person name="Hofmann A."/>
            <person name="Sternberg P.W."/>
            <person name="Wang J."/>
            <person name="Gasser R.B."/>
        </authorList>
    </citation>
    <scope>NUCLEOTIDE SEQUENCE [LARGE SCALE GENOMIC DNA]</scope>
    <source>
        <strain evidence="2">DCEP-RM93F</strain>
        <strain evidence="1">DCEP-RM93M</strain>
    </source>
</reference>
<dbReference type="EMBL" id="KL363187">
    <property type="protein sequence ID" value="KFD57642.1"/>
    <property type="molecule type" value="Genomic_DNA"/>
</dbReference>
<dbReference type="Proteomes" id="UP000030764">
    <property type="component" value="Unassembled WGS sequence"/>
</dbReference>
<keyword evidence="3" id="KW-1185">Reference proteome</keyword>
<proteinExistence type="predicted"/>
<evidence type="ECO:0000313" key="1">
    <source>
        <dbReference type="EMBL" id="KFD57642.1"/>
    </source>
</evidence>
<sequence length="112" mass="12497">MKTSTSVIIFFKAKKRTNGRLTGNLYSRQRNFETGGLPWDQVGQAKRSFWLFQFAKCKAGRSNGPVARTPSERTGQQQMRSVVNIGVAQGQIIFPEEAVHQPLQLLTVSASQ</sequence>